<evidence type="ECO:0000313" key="1">
    <source>
        <dbReference type="EMBL" id="ODM89433.1"/>
    </source>
</evidence>
<evidence type="ECO:0000313" key="2">
    <source>
        <dbReference type="Proteomes" id="UP000094527"/>
    </source>
</evidence>
<dbReference type="AlphaFoldDB" id="A0A1D2M8X7"/>
<protein>
    <submittedName>
        <fullName evidence="1">Uncharacterized protein</fullName>
    </submittedName>
</protein>
<feature type="non-terminal residue" evidence="1">
    <location>
        <position position="39"/>
    </location>
</feature>
<keyword evidence="2" id="KW-1185">Reference proteome</keyword>
<proteinExistence type="predicted"/>
<dbReference type="Proteomes" id="UP000094527">
    <property type="component" value="Unassembled WGS sequence"/>
</dbReference>
<sequence>MHGQNFVCNPVIELVRDDYQLLDSNWFCLQCKMLANETP</sequence>
<reference evidence="1 2" key="1">
    <citation type="journal article" date="2016" name="Genome Biol. Evol.">
        <title>Gene Family Evolution Reflects Adaptation to Soil Environmental Stressors in the Genome of the Collembolan Orchesella cincta.</title>
        <authorList>
            <person name="Faddeeva-Vakhrusheva A."/>
            <person name="Derks M.F."/>
            <person name="Anvar S.Y."/>
            <person name="Agamennone V."/>
            <person name="Suring W."/>
            <person name="Smit S."/>
            <person name="van Straalen N.M."/>
            <person name="Roelofs D."/>
        </authorList>
    </citation>
    <scope>NUCLEOTIDE SEQUENCE [LARGE SCALE GENOMIC DNA]</scope>
    <source>
        <tissue evidence="1">Mixed pool</tissue>
    </source>
</reference>
<name>A0A1D2M8X7_ORCCI</name>
<dbReference type="EMBL" id="LJIJ01002643">
    <property type="protein sequence ID" value="ODM89433.1"/>
    <property type="molecule type" value="Genomic_DNA"/>
</dbReference>
<organism evidence="1 2">
    <name type="scientific">Orchesella cincta</name>
    <name type="common">Springtail</name>
    <name type="synonym">Podura cincta</name>
    <dbReference type="NCBI Taxonomy" id="48709"/>
    <lineage>
        <taxon>Eukaryota</taxon>
        <taxon>Metazoa</taxon>
        <taxon>Ecdysozoa</taxon>
        <taxon>Arthropoda</taxon>
        <taxon>Hexapoda</taxon>
        <taxon>Collembola</taxon>
        <taxon>Entomobryomorpha</taxon>
        <taxon>Entomobryoidea</taxon>
        <taxon>Orchesellidae</taxon>
        <taxon>Orchesellinae</taxon>
        <taxon>Orchesella</taxon>
    </lineage>
</organism>
<accession>A0A1D2M8X7</accession>
<gene>
    <name evidence="1" type="ORF">Ocin01_17249</name>
</gene>
<comment type="caution">
    <text evidence="1">The sequence shown here is derived from an EMBL/GenBank/DDBJ whole genome shotgun (WGS) entry which is preliminary data.</text>
</comment>